<feature type="compositionally biased region" description="Low complexity" evidence="4">
    <location>
        <begin position="658"/>
        <end position="668"/>
    </location>
</feature>
<feature type="region of interest" description="Disordered" evidence="4">
    <location>
        <begin position="625"/>
        <end position="644"/>
    </location>
</feature>
<organism evidence="5 6">
    <name type="scientific">Cladophialophora immunda</name>
    <dbReference type="NCBI Taxonomy" id="569365"/>
    <lineage>
        <taxon>Eukaryota</taxon>
        <taxon>Fungi</taxon>
        <taxon>Dikarya</taxon>
        <taxon>Ascomycota</taxon>
        <taxon>Pezizomycotina</taxon>
        <taxon>Eurotiomycetes</taxon>
        <taxon>Chaetothyriomycetidae</taxon>
        <taxon>Chaetothyriales</taxon>
        <taxon>Herpotrichiellaceae</taxon>
        <taxon>Cladophialophora</taxon>
    </lineage>
</organism>
<keyword evidence="2" id="KW-0677">Repeat</keyword>
<dbReference type="HOGENOM" id="CLU_002093_0_0_1"/>
<dbReference type="PANTHER" id="PTHR47566:SF1">
    <property type="entry name" value="PROTEIN NUD1"/>
    <property type="match status" value="1"/>
</dbReference>
<feature type="compositionally biased region" description="Polar residues" evidence="4">
    <location>
        <begin position="28"/>
        <end position="42"/>
    </location>
</feature>
<reference evidence="5 6" key="1">
    <citation type="submission" date="2015-01" db="EMBL/GenBank/DDBJ databases">
        <title>The Genome Sequence of Cladophialophora immunda CBS83496.</title>
        <authorList>
            <consortium name="The Broad Institute Genomics Platform"/>
            <person name="Cuomo C."/>
            <person name="de Hoog S."/>
            <person name="Gorbushina A."/>
            <person name="Stielow B."/>
            <person name="Teixiera M."/>
            <person name="Abouelleil A."/>
            <person name="Chapman S.B."/>
            <person name="Priest M."/>
            <person name="Young S.K."/>
            <person name="Wortman J."/>
            <person name="Nusbaum C."/>
            <person name="Birren B."/>
        </authorList>
    </citation>
    <scope>NUCLEOTIDE SEQUENCE [LARGE SCALE GENOMIC DNA]</scope>
    <source>
        <strain evidence="5 6">CBS 83496</strain>
    </source>
</reference>
<dbReference type="PROSITE" id="PS51450">
    <property type="entry name" value="LRR"/>
    <property type="match status" value="5"/>
</dbReference>
<dbReference type="Gene3D" id="3.80.10.10">
    <property type="entry name" value="Ribonuclease Inhibitor"/>
    <property type="match status" value="2"/>
</dbReference>
<accession>A0A0D2CWY7</accession>
<dbReference type="STRING" id="569365.A0A0D2CWY7"/>
<dbReference type="Proteomes" id="UP000054466">
    <property type="component" value="Unassembled WGS sequence"/>
</dbReference>
<protein>
    <recommendedName>
        <fullName evidence="7">Septation initiation network scaffold protein cdc11</fullName>
    </recommendedName>
</protein>
<evidence type="ECO:0000256" key="4">
    <source>
        <dbReference type="SAM" id="MobiDB-lite"/>
    </source>
</evidence>
<dbReference type="SMART" id="SM00365">
    <property type="entry name" value="LRR_SD22"/>
    <property type="match status" value="6"/>
</dbReference>
<name>A0A0D2CWY7_9EURO</name>
<feature type="compositionally biased region" description="Low complexity" evidence="4">
    <location>
        <begin position="394"/>
        <end position="406"/>
    </location>
</feature>
<feature type="compositionally biased region" description="Polar residues" evidence="4">
    <location>
        <begin position="82"/>
        <end position="116"/>
    </location>
</feature>
<feature type="region of interest" description="Disordered" evidence="4">
    <location>
        <begin position="994"/>
        <end position="1068"/>
    </location>
</feature>
<evidence type="ECO:0000256" key="1">
    <source>
        <dbReference type="ARBA" id="ARBA00022614"/>
    </source>
</evidence>
<feature type="compositionally biased region" description="Polar residues" evidence="4">
    <location>
        <begin position="66"/>
        <end position="75"/>
    </location>
</feature>
<feature type="region of interest" description="Disordered" evidence="4">
    <location>
        <begin position="158"/>
        <end position="190"/>
    </location>
</feature>
<evidence type="ECO:0000313" key="6">
    <source>
        <dbReference type="Proteomes" id="UP000054466"/>
    </source>
</evidence>
<feature type="region of interest" description="Disordered" evidence="4">
    <location>
        <begin position="1"/>
        <end position="130"/>
    </location>
</feature>
<dbReference type="InterPro" id="IPR032675">
    <property type="entry name" value="LRR_dom_sf"/>
</dbReference>
<keyword evidence="3" id="KW-0175">Coiled coil</keyword>
<feature type="compositionally biased region" description="Polar residues" evidence="4">
    <location>
        <begin position="253"/>
        <end position="262"/>
    </location>
</feature>
<feature type="compositionally biased region" description="Polar residues" evidence="4">
    <location>
        <begin position="884"/>
        <end position="913"/>
    </location>
</feature>
<dbReference type="SMART" id="SM00369">
    <property type="entry name" value="LRR_TYP"/>
    <property type="match status" value="7"/>
</dbReference>
<dbReference type="GO" id="GO:0035591">
    <property type="term" value="F:signaling adaptor activity"/>
    <property type="evidence" value="ECO:0007669"/>
    <property type="project" value="TreeGrafter"/>
</dbReference>
<dbReference type="GO" id="GO:0031028">
    <property type="term" value="P:septation initiation signaling"/>
    <property type="evidence" value="ECO:0007669"/>
    <property type="project" value="TreeGrafter"/>
</dbReference>
<feature type="compositionally biased region" description="Polar residues" evidence="4">
    <location>
        <begin position="354"/>
        <end position="370"/>
    </location>
</feature>
<dbReference type="Pfam" id="PF13516">
    <property type="entry name" value="LRR_6"/>
    <property type="match status" value="1"/>
</dbReference>
<dbReference type="PANTHER" id="PTHR47566">
    <property type="match status" value="1"/>
</dbReference>
<feature type="compositionally biased region" description="Polar residues" evidence="4">
    <location>
        <begin position="428"/>
        <end position="446"/>
    </location>
</feature>
<evidence type="ECO:0000256" key="2">
    <source>
        <dbReference type="ARBA" id="ARBA00022737"/>
    </source>
</evidence>
<feature type="coiled-coil region" evidence="3">
    <location>
        <begin position="200"/>
        <end position="230"/>
    </location>
</feature>
<feature type="compositionally biased region" description="Basic and acidic residues" evidence="4">
    <location>
        <begin position="767"/>
        <end position="789"/>
    </location>
</feature>
<feature type="region of interest" description="Disordered" evidence="4">
    <location>
        <begin position="248"/>
        <end position="271"/>
    </location>
</feature>
<feature type="region of interest" description="Disordered" evidence="4">
    <location>
        <begin position="880"/>
        <end position="913"/>
    </location>
</feature>
<dbReference type="VEuPathDB" id="FungiDB:PV07_01154"/>
<feature type="region of interest" description="Disordered" evidence="4">
    <location>
        <begin position="314"/>
        <end position="467"/>
    </location>
</feature>
<evidence type="ECO:0000256" key="3">
    <source>
        <dbReference type="SAM" id="Coils"/>
    </source>
</evidence>
<sequence>MEPWLDSLSEDWKSEHRSSSPAPSVSSNRQQGSVALGRSQSRIPHLANNIRKDSSNGSFLRHRSSRGQARQSSKSILRERSASSLNLPTASGSQKYSSLPRRTSSVFSESQNSVQHHSIHEKTSPAETPEWKRRLVAGEDINSDGFDLFSPSKLEGVFKQPNSSQLQSDRVEQPETGSLRKPFSLPATNPFPDQYSSYRINKSRLNLEILEEVNEEEEVEQQNLSAVSSELVRTGSLRGLVRERVQSLERVGKSQSTPSSPRGYNAQDPRWRTISGQEELRNEFISPVTVSKQNSIRDTVLRADIDIQALKTKLQSAASEEEDRPGSSLSDSRISYMKGKDPEEQAKDEPLPDLTSQSLPDDLSMGTQDFITHGGFINSRRGGRSNETSFLRKSLSLSQEPSQLEPNSRADMQFYSSPPSNPRLLDNSIDQSRLSASAPTTPQDTSVVHHTDTHLRPASSGSPLKLFGNRDTYTNNKLMRILSHFEEPDDSCEKLAGPELAEQVQETEFRMSQFGQGELDGFGFEQNVRRPSPIEPAVVDPEDRIFKPVMSQTSNISESTLNSAATNGALEPVQGSAEREEVINHAENDRTTKRRKTFINHQMSPLDHEVEVKVAELGEATTYAGKKRKDARPGDEGIEADPEVLAARDLLRPKSARRSSSVSRATVVPGGEVADQDLTPQAGNEDLTEALAAELATFAQEAAQVNNDSRKPSLATKDYMEEANKVMQFIRSRGKPKPVAALPNITEPTEVSELNPDAILDLDIDADSTKDDFSRPPSREHVPRPAQDRRHARHDSRTASYLRKYRDEDDMDALGSTSVFGTLAPANEAVNLEGAEAAAPEELQESNPPNMRILNAAETMRKRKYSSSTVEGQQDLTQERLAHAQQSYHSSTQQSFPTRSSASGQKGVISSGTVSIPDRVGAMTFDHDKKVWLKKLSTNDGSKRVAREDRQTMTEDDPFEDIPDLSIDEQRELQADTRHVKTAVDQNEAIFGDNVHDTRDDIQPCPPPLPPRAAAPTNEQPHHRPAAEEDIEEVDQSSLRSKTSAHEAKLHNGIPSKPPTQLKEDRKQARAVTIAFSSPIVSAVNYANLSEDDFDDLPREEDLPLDDSAIELDVEHGEQDLPPTVVLPLSTDSFKRTSQVRLLSHERAVTFQPRTISPIVEDDEELFQPRMSLVHVKHSDMVTPAPPKTIAKLQKTGNKASSILCLTPLSDFSLHQVDKARDPDQSYVDERKHPNALRQAHGSLALVVDELIKAITDAAPDELFWDHLRQLTLAPGSVSSVHALKDYCPSLEELNMSGNKISQLGGLPPTLRMLDIQQNLVNDLTSWSHLRNLQYLDVSGNRLESLEGFSSLVHLRSLNANNNQISNIDGVLDLDGLLELTLSDNDLTRVDFEGCDLKRLKRLDLSHNGLEAVRNIHCLPALEDLDISHNALQNFPTCHNTSIPIRKLRITHNELELFALKHMRDLRHLDLDNNKIKDIQGLQSAYHLEFLSLREQREQSDIVDLVLSTPNECRQIRLSSNLVVNGTLKLPPSPQNNLRELEIAACGISELPERFGLFFPNCRHLNANFNAIKEVDPLRKMVHLNTLLLAKNRVKRLRRTCLVMSRLPSLKQIDLRENPLTVGFYSPASAQVAHANLARYWLPDGSEAEDAAWMKVLDEVTGLKRRMIELMLAEHCKDLLQLDGLCFSRERLRSKDETWNKLTGQGVLVKPTTIPMEEADAAHGHGQGMDDAGLVAQTEVSIANDGDVFNG</sequence>
<feature type="region of interest" description="Disordered" evidence="4">
    <location>
        <begin position="767"/>
        <end position="800"/>
    </location>
</feature>
<dbReference type="GO" id="GO:1902412">
    <property type="term" value="P:regulation of mitotic cytokinesis"/>
    <property type="evidence" value="ECO:0007669"/>
    <property type="project" value="TreeGrafter"/>
</dbReference>
<keyword evidence="1" id="KW-0433">Leucine-rich repeat</keyword>
<dbReference type="InterPro" id="IPR001611">
    <property type="entry name" value="Leu-rich_rpt"/>
</dbReference>
<dbReference type="InterPro" id="IPR003591">
    <property type="entry name" value="Leu-rich_rpt_typical-subtyp"/>
</dbReference>
<dbReference type="Pfam" id="PF13855">
    <property type="entry name" value="LRR_8"/>
    <property type="match status" value="1"/>
</dbReference>
<dbReference type="SUPFAM" id="SSF52058">
    <property type="entry name" value="L domain-like"/>
    <property type="match status" value="1"/>
</dbReference>
<feature type="compositionally biased region" description="Basic and acidic residues" evidence="4">
    <location>
        <begin position="943"/>
        <end position="953"/>
    </location>
</feature>
<evidence type="ECO:0008006" key="7">
    <source>
        <dbReference type="Google" id="ProtNLM"/>
    </source>
</evidence>
<dbReference type="RefSeq" id="XP_016254591.1">
    <property type="nucleotide sequence ID" value="XM_016387663.1"/>
</dbReference>
<gene>
    <name evidence="5" type="ORF">PV07_01154</name>
</gene>
<dbReference type="GO" id="GO:0061499">
    <property type="term" value="C:outer plaque of mitotic spindle pole body"/>
    <property type="evidence" value="ECO:0007669"/>
    <property type="project" value="TreeGrafter"/>
</dbReference>
<dbReference type="InterPro" id="IPR052574">
    <property type="entry name" value="CDIRP"/>
</dbReference>
<evidence type="ECO:0000313" key="5">
    <source>
        <dbReference type="EMBL" id="KIW34375.1"/>
    </source>
</evidence>
<dbReference type="OrthoDB" id="2192888at2759"/>
<feature type="region of interest" description="Disordered" evidence="4">
    <location>
        <begin position="943"/>
        <end position="962"/>
    </location>
</feature>
<feature type="compositionally biased region" description="Basic and acidic residues" evidence="4">
    <location>
        <begin position="338"/>
        <end position="350"/>
    </location>
</feature>
<dbReference type="GeneID" id="27340348"/>
<proteinExistence type="predicted"/>
<keyword evidence="6" id="KW-1185">Reference proteome</keyword>
<feature type="region of interest" description="Disordered" evidence="4">
    <location>
        <begin position="650"/>
        <end position="680"/>
    </location>
</feature>
<dbReference type="EMBL" id="KN847040">
    <property type="protein sequence ID" value="KIW34375.1"/>
    <property type="molecule type" value="Genomic_DNA"/>
</dbReference>
<feature type="compositionally biased region" description="Pro residues" evidence="4">
    <location>
        <begin position="1004"/>
        <end position="1013"/>
    </location>
</feature>
<feature type="compositionally biased region" description="Basic and acidic residues" evidence="4">
    <location>
        <begin position="118"/>
        <end position="130"/>
    </location>
</feature>